<dbReference type="EMBL" id="REGN01002020">
    <property type="protein sequence ID" value="RNA30918.1"/>
    <property type="molecule type" value="Genomic_DNA"/>
</dbReference>
<reference evidence="8 9" key="1">
    <citation type="journal article" date="2018" name="Sci. Rep.">
        <title>Genomic signatures of local adaptation to the degree of environmental predictability in rotifers.</title>
        <authorList>
            <person name="Franch-Gras L."/>
            <person name="Hahn C."/>
            <person name="Garcia-Roger E.M."/>
            <person name="Carmona M.J."/>
            <person name="Serra M."/>
            <person name="Gomez A."/>
        </authorList>
    </citation>
    <scope>NUCLEOTIDE SEQUENCE [LARGE SCALE GENOMIC DNA]</scope>
    <source>
        <strain evidence="8">HYR1</strain>
    </source>
</reference>
<evidence type="ECO:0000256" key="4">
    <source>
        <dbReference type="ARBA" id="ARBA00022989"/>
    </source>
</evidence>
<dbReference type="STRING" id="10195.A0A3M7S5P2"/>
<dbReference type="OrthoDB" id="5870230at2759"/>
<evidence type="ECO:0000256" key="5">
    <source>
        <dbReference type="ARBA" id="ARBA00023136"/>
    </source>
</evidence>
<feature type="disulfide bond" evidence="6">
    <location>
        <begin position="168"/>
        <end position="184"/>
    </location>
</feature>
<evidence type="ECO:0000256" key="1">
    <source>
        <dbReference type="ARBA" id="ARBA00004141"/>
    </source>
</evidence>
<evidence type="ECO:0000313" key="8">
    <source>
        <dbReference type="EMBL" id="RNA30918.1"/>
    </source>
</evidence>
<dbReference type="PIRSF" id="PIRSF002419">
    <property type="entry name" value="Tetraspanin"/>
    <property type="match status" value="1"/>
</dbReference>
<dbReference type="Proteomes" id="UP000276133">
    <property type="component" value="Unassembled WGS sequence"/>
</dbReference>
<comment type="subcellular location">
    <subcellularLocation>
        <location evidence="1 7">Membrane</location>
        <topology evidence="1 7">Multi-pass membrane protein</topology>
    </subcellularLocation>
</comment>
<keyword evidence="5 7" id="KW-0472">Membrane</keyword>
<organism evidence="8 9">
    <name type="scientific">Brachionus plicatilis</name>
    <name type="common">Marine rotifer</name>
    <name type="synonym">Brachionus muelleri</name>
    <dbReference type="NCBI Taxonomy" id="10195"/>
    <lineage>
        <taxon>Eukaryota</taxon>
        <taxon>Metazoa</taxon>
        <taxon>Spiralia</taxon>
        <taxon>Gnathifera</taxon>
        <taxon>Rotifera</taxon>
        <taxon>Eurotatoria</taxon>
        <taxon>Monogononta</taxon>
        <taxon>Pseudotrocha</taxon>
        <taxon>Ploima</taxon>
        <taxon>Brachionidae</taxon>
        <taxon>Brachionus</taxon>
    </lineage>
</organism>
<accession>A0A3M7S5P2</accession>
<feature type="transmembrane region" description="Helical" evidence="7">
    <location>
        <begin position="23"/>
        <end position="45"/>
    </location>
</feature>
<evidence type="ECO:0000256" key="7">
    <source>
        <dbReference type="RuleBase" id="RU361218"/>
    </source>
</evidence>
<dbReference type="InterPro" id="IPR000301">
    <property type="entry name" value="Tetraspanin_animals"/>
</dbReference>
<feature type="transmembrane region" description="Helical" evidence="7">
    <location>
        <begin position="203"/>
        <end position="228"/>
    </location>
</feature>
<dbReference type="GO" id="GO:0005886">
    <property type="term" value="C:plasma membrane"/>
    <property type="evidence" value="ECO:0007669"/>
    <property type="project" value="TreeGrafter"/>
</dbReference>
<name>A0A3M7S5P2_BRAPC</name>
<keyword evidence="4 7" id="KW-1133">Transmembrane helix</keyword>
<protein>
    <recommendedName>
        <fullName evidence="7">Tetraspanin</fullName>
    </recommendedName>
</protein>
<keyword evidence="3 7" id="KW-0812">Transmembrane</keyword>
<keyword evidence="6" id="KW-1015">Disulfide bond</keyword>
<proteinExistence type="inferred from homology"/>
<dbReference type="InterPro" id="IPR018499">
    <property type="entry name" value="Tetraspanin/Peripherin"/>
</dbReference>
<evidence type="ECO:0000256" key="3">
    <source>
        <dbReference type="ARBA" id="ARBA00022692"/>
    </source>
</evidence>
<dbReference type="PANTHER" id="PTHR19282:SF534">
    <property type="entry name" value="TETRASPANIN FAMILY-RELATED"/>
    <property type="match status" value="1"/>
</dbReference>
<comment type="similarity">
    <text evidence="2 7">Belongs to the tetraspanin (TM4SF) family.</text>
</comment>
<dbReference type="PANTHER" id="PTHR19282">
    <property type="entry name" value="TETRASPANIN"/>
    <property type="match status" value="1"/>
</dbReference>
<evidence type="ECO:0000256" key="2">
    <source>
        <dbReference type="ARBA" id="ARBA00006840"/>
    </source>
</evidence>
<feature type="transmembrane region" description="Helical" evidence="7">
    <location>
        <begin position="103"/>
        <end position="126"/>
    </location>
</feature>
<evidence type="ECO:0000256" key="6">
    <source>
        <dbReference type="PIRSR" id="PIRSR002419-1"/>
    </source>
</evidence>
<comment type="caution">
    <text evidence="8">The sequence shown here is derived from an EMBL/GenBank/DDBJ whole genome shotgun (WGS) entry which is preliminary data.</text>
</comment>
<dbReference type="Gene3D" id="1.10.1450.10">
    <property type="entry name" value="Tetraspanin"/>
    <property type="match status" value="1"/>
</dbReference>
<dbReference type="PRINTS" id="PR00259">
    <property type="entry name" value="TMFOUR"/>
</dbReference>
<keyword evidence="9" id="KW-1185">Reference proteome</keyword>
<feature type="transmembrane region" description="Helical" evidence="7">
    <location>
        <begin position="69"/>
        <end position="91"/>
    </location>
</feature>
<dbReference type="Pfam" id="PF00335">
    <property type="entry name" value="Tetraspanin"/>
    <property type="match status" value="1"/>
</dbReference>
<evidence type="ECO:0000313" key="9">
    <source>
        <dbReference type="Proteomes" id="UP000276133"/>
    </source>
</evidence>
<dbReference type="InterPro" id="IPR008952">
    <property type="entry name" value="Tetraspanin_EC2_sf"/>
</dbReference>
<dbReference type="AlphaFoldDB" id="A0A3M7S5P2"/>
<dbReference type="CDD" id="cd03127">
    <property type="entry name" value="tetraspanin_LEL"/>
    <property type="match status" value="1"/>
</dbReference>
<gene>
    <name evidence="8" type="ORF">BpHYR1_046253</name>
</gene>
<sequence>MIPRYTERELKQKVNFLIGFKQLMFGANMFIWAAGCTAACIGIWFRVERDFRTLVQRLEEAEISFSSDYILVGANLLISIGAIIAFVGLLGSISVSKENEKLLFLYSVLMFAVFGIYFACATWGFVKLDYLKGIVSDAMRELFNKAMLENDNTAKYAVNEIQKQLQCCGNVGPSEYAGDIPPTCSSYIIGCNQAFYDFFWRNLLLISLIGLVFGFFQLIVIICGAYFANEVRRARKFEKLCRQYMEESKQLLNKH</sequence>
<dbReference type="SUPFAM" id="SSF48652">
    <property type="entry name" value="Tetraspanin"/>
    <property type="match status" value="1"/>
</dbReference>